<dbReference type="GO" id="GO:0008684">
    <property type="term" value="F:2-oxopent-4-enoate hydratase activity"/>
    <property type="evidence" value="ECO:0007669"/>
    <property type="project" value="TreeGrafter"/>
</dbReference>
<comment type="caution">
    <text evidence="3">The sequence shown here is derived from an EMBL/GenBank/DDBJ whole genome shotgun (WGS) entry which is preliminary data.</text>
</comment>
<dbReference type="AlphaFoldDB" id="A0A512DTI1"/>
<dbReference type="InterPro" id="IPR050772">
    <property type="entry name" value="Hydratase-Decarb/MhpD_sf"/>
</dbReference>
<dbReference type="InterPro" id="IPR036663">
    <property type="entry name" value="Fumarylacetoacetase_C_sf"/>
</dbReference>
<gene>
    <name evidence="3" type="ORF">SAE02_39290</name>
</gene>
<dbReference type="InterPro" id="IPR011234">
    <property type="entry name" value="Fumarylacetoacetase-like_C"/>
</dbReference>
<proteinExistence type="predicted"/>
<evidence type="ECO:0000313" key="3">
    <source>
        <dbReference type="EMBL" id="GEO39781.1"/>
    </source>
</evidence>
<keyword evidence="1" id="KW-0456">Lyase</keyword>
<dbReference type="PANTHER" id="PTHR30143">
    <property type="entry name" value="ACID HYDRATASE"/>
    <property type="match status" value="1"/>
</dbReference>
<sequence length="263" mass="28193">MLSENHAHGASDLLFHHWQDGRRMTALPQRMRPSTRAEGYAIQALLEHRTDEPLYGWKIAATSLAGQAHIGVDGPMAGRLLREKAFGDGAHLSLAGNAMRVAEPEFAFRMARDLVPRSTAYGVDEVLDAVESLHPAIEVPDSRFDDFVHAGEAQLLADNACAHLFVLGHAAGVPWRSLDLAHYPVEATVNGGTPLTGSGENVLGDPRVALAWLANELSVLGIVLKAGQVVTTGTCMTPIPLVPGDEVEADFGPLGRVTVRFTE</sequence>
<dbReference type="Proteomes" id="UP000321523">
    <property type="component" value="Unassembled WGS sequence"/>
</dbReference>
<dbReference type="OrthoDB" id="9792137at2"/>
<dbReference type="Pfam" id="PF01557">
    <property type="entry name" value="FAA_hydrolase"/>
    <property type="match status" value="1"/>
</dbReference>
<protein>
    <submittedName>
        <fullName evidence="3">Hydratase</fullName>
    </submittedName>
</protein>
<dbReference type="SUPFAM" id="SSF56529">
    <property type="entry name" value="FAH"/>
    <property type="match status" value="1"/>
</dbReference>
<evidence type="ECO:0000313" key="4">
    <source>
        <dbReference type="Proteomes" id="UP000321523"/>
    </source>
</evidence>
<dbReference type="GO" id="GO:0005737">
    <property type="term" value="C:cytoplasm"/>
    <property type="evidence" value="ECO:0007669"/>
    <property type="project" value="TreeGrafter"/>
</dbReference>
<name>A0A512DTI1_9PROT</name>
<organism evidence="3 4">
    <name type="scientific">Skermanella aerolata</name>
    <dbReference type="NCBI Taxonomy" id="393310"/>
    <lineage>
        <taxon>Bacteria</taxon>
        <taxon>Pseudomonadati</taxon>
        <taxon>Pseudomonadota</taxon>
        <taxon>Alphaproteobacteria</taxon>
        <taxon>Rhodospirillales</taxon>
        <taxon>Azospirillaceae</taxon>
        <taxon>Skermanella</taxon>
    </lineage>
</organism>
<evidence type="ECO:0000256" key="1">
    <source>
        <dbReference type="ARBA" id="ARBA00023239"/>
    </source>
</evidence>
<keyword evidence="4" id="KW-1185">Reference proteome</keyword>
<evidence type="ECO:0000259" key="2">
    <source>
        <dbReference type="Pfam" id="PF01557"/>
    </source>
</evidence>
<dbReference type="EMBL" id="BJYZ01000018">
    <property type="protein sequence ID" value="GEO39781.1"/>
    <property type="molecule type" value="Genomic_DNA"/>
</dbReference>
<dbReference type="PANTHER" id="PTHR30143:SF0">
    <property type="entry name" value="2-KETO-4-PENTENOATE HYDRATASE"/>
    <property type="match status" value="1"/>
</dbReference>
<feature type="domain" description="Fumarylacetoacetase-like C-terminal" evidence="2">
    <location>
        <begin position="101"/>
        <end position="260"/>
    </location>
</feature>
<reference evidence="3 4" key="1">
    <citation type="submission" date="2019-07" db="EMBL/GenBank/DDBJ databases">
        <title>Whole genome shotgun sequence of Skermanella aerolata NBRC 106429.</title>
        <authorList>
            <person name="Hosoyama A."/>
            <person name="Uohara A."/>
            <person name="Ohji S."/>
            <person name="Ichikawa N."/>
        </authorList>
    </citation>
    <scope>NUCLEOTIDE SEQUENCE [LARGE SCALE GENOMIC DNA]</scope>
    <source>
        <strain evidence="3 4">NBRC 106429</strain>
    </source>
</reference>
<accession>A0A512DTI1</accession>
<dbReference type="RefSeq" id="WP_044430334.1">
    <property type="nucleotide sequence ID" value="NZ_BJYZ01000018.1"/>
</dbReference>
<dbReference type="Gene3D" id="3.90.850.10">
    <property type="entry name" value="Fumarylacetoacetase-like, C-terminal domain"/>
    <property type="match status" value="1"/>
</dbReference>